<feature type="transmembrane region" description="Helical" evidence="7">
    <location>
        <begin position="325"/>
        <end position="343"/>
    </location>
</feature>
<protein>
    <submittedName>
        <fullName evidence="8">BCCT family transporter</fullName>
    </submittedName>
</protein>
<dbReference type="PANTHER" id="PTHR30047">
    <property type="entry name" value="HIGH-AFFINITY CHOLINE TRANSPORT PROTEIN-RELATED"/>
    <property type="match status" value="1"/>
</dbReference>
<reference evidence="8" key="1">
    <citation type="journal article" date="2014" name="Int. J. Syst. Evol. Microbiol.">
        <title>Complete genome sequence of Corynebacterium casei LMG S-19264T (=DSM 44701T), isolated from a smear-ripened cheese.</title>
        <authorList>
            <consortium name="US DOE Joint Genome Institute (JGI-PGF)"/>
            <person name="Walter F."/>
            <person name="Albersmeier A."/>
            <person name="Kalinowski J."/>
            <person name="Ruckert C."/>
        </authorList>
    </citation>
    <scope>NUCLEOTIDE SEQUENCE</scope>
    <source>
        <strain evidence="8">JCM 14359</strain>
    </source>
</reference>
<proteinExistence type="predicted"/>
<keyword evidence="9" id="KW-1185">Reference proteome</keyword>
<feature type="transmembrane region" description="Helical" evidence="7">
    <location>
        <begin position="496"/>
        <end position="524"/>
    </location>
</feature>
<sequence>MSTVDISDGRKTVAGAFLSTFVGSGAVVLVGFFFPALVGGVIGGQTWLVLALLFFGSGLGYIAVLPHDSDGTTESTGSALLAVRRGSVRSLLGDVVAAHDPAILGLPIAVFAGYFALQLAFPATTTAAINGLTDGILRGMGPMLLGVSLLSVLYCGALLFGPWGDIKLGGEDATPAYTYPTYFSLVFTAGIAAGIVFWGPAEALFHYQQPPPYFDAPAGSSAAVNAALVYSLFHWGVSAWAAYAAIGIPIAYFVFQRGAPLRVSSILTPFLGVDGLASPWSRLVDTLAVFATIGGIATSLGLISQQFLAGVAFQWDVPPSDIGPVLLVGGLATVFVLSAVSGLHRGIRRISGLTVVLFGLFALLLLTVGPRGFVVDRGTDALGSYAVHVLPMSLFSSGSWVTEWTVWNWAWWFSWAPFAGTFIAALSRGRRIRTVVFTSVVATSAATGAWFLIFGGTALSLQRGGGADALGAITERGGSEAVAGFPLLSSLPLGELLAFLFLSLIVVFMVTSADTSTLVTAILASRREVAPSRGSIVLWGGFQAAVALSVLLAGGGETLQALAVLTGAPFAVLAVLALIGLSLALYREERGRGHASIVRQALDRLPTIQAHHDVDPPDRES</sequence>
<feature type="transmembrane region" description="Helical" evidence="7">
    <location>
        <begin position="434"/>
        <end position="453"/>
    </location>
</feature>
<name>A0A830E6I1_9EURY</name>
<gene>
    <name evidence="8" type="ORF">GCM10008995_00460</name>
</gene>
<feature type="transmembrane region" description="Helical" evidence="7">
    <location>
        <begin position="561"/>
        <end position="586"/>
    </location>
</feature>
<dbReference type="Proteomes" id="UP000653099">
    <property type="component" value="Unassembled WGS sequence"/>
</dbReference>
<feature type="transmembrane region" description="Helical" evidence="7">
    <location>
        <begin position="536"/>
        <end position="555"/>
    </location>
</feature>
<evidence type="ECO:0000256" key="7">
    <source>
        <dbReference type="SAM" id="Phobius"/>
    </source>
</evidence>
<feature type="transmembrane region" description="Helical" evidence="7">
    <location>
        <begin position="287"/>
        <end position="313"/>
    </location>
</feature>
<evidence type="ECO:0000256" key="2">
    <source>
        <dbReference type="ARBA" id="ARBA00022448"/>
    </source>
</evidence>
<evidence type="ECO:0000256" key="6">
    <source>
        <dbReference type="ARBA" id="ARBA00023136"/>
    </source>
</evidence>
<comment type="caution">
    <text evidence="8">The sequence shown here is derived from an EMBL/GenBank/DDBJ whole genome shotgun (WGS) entry which is preliminary data.</text>
</comment>
<organism evidence="8 9">
    <name type="scientific">Halobellus salinus</name>
    <dbReference type="NCBI Taxonomy" id="931585"/>
    <lineage>
        <taxon>Archaea</taxon>
        <taxon>Methanobacteriati</taxon>
        <taxon>Methanobacteriota</taxon>
        <taxon>Stenosarchaea group</taxon>
        <taxon>Halobacteria</taxon>
        <taxon>Halobacteriales</taxon>
        <taxon>Haloferacaceae</taxon>
        <taxon>Halobellus</taxon>
    </lineage>
</organism>
<evidence type="ECO:0000313" key="9">
    <source>
        <dbReference type="Proteomes" id="UP000653099"/>
    </source>
</evidence>
<dbReference type="EMBL" id="BMOC01000001">
    <property type="protein sequence ID" value="GGI94160.1"/>
    <property type="molecule type" value="Genomic_DNA"/>
</dbReference>
<feature type="transmembrane region" description="Helical" evidence="7">
    <location>
        <begin position="12"/>
        <end position="34"/>
    </location>
</feature>
<dbReference type="InterPro" id="IPR000060">
    <property type="entry name" value="BCCT_transptr"/>
</dbReference>
<feature type="transmembrane region" description="Helical" evidence="7">
    <location>
        <begin position="181"/>
        <end position="201"/>
    </location>
</feature>
<feature type="transmembrane region" description="Helical" evidence="7">
    <location>
        <begin position="102"/>
        <end position="121"/>
    </location>
</feature>
<evidence type="ECO:0000256" key="1">
    <source>
        <dbReference type="ARBA" id="ARBA00004651"/>
    </source>
</evidence>
<feature type="transmembrane region" description="Helical" evidence="7">
    <location>
        <begin position="239"/>
        <end position="255"/>
    </location>
</feature>
<keyword evidence="5 7" id="KW-1133">Transmembrane helix</keyword>
<dbReference type="GO" id="GO:0022857">
    <property type="term" value="F:transmembrane transporter activity"/>
    <property type="evidence" value="ECO:0007669"/>
    <property type="project" value="InterPro"/>
</dbReference>
<evidence type="ECO:0000313" key="8">
    <source>
        <dbReference type="EMBL" id="GGI94160.1"/>
    </source>
</evidence>
<dbReference type="RefSeq" id="WP_188785283.1">
    <property type="nucleotide sequence ID" value="NZ_BMOC01000001.1"/>
</dbReference>
<keyword evidence="6 7" id="KW-0472">Membrane</keyword>
<dbReference type="PANTHER" id="PTHR30047:SF7">
    <property type="entry name" value="HIGH-AFFINITY CHOLINE TRANSPORT PROTEIN"/>
    <property type="match status" value="1"/>
</dbReference>
<reference evidence="8" key="2">
    <citation type="submission" date="2020-09" db="EMBL/GenBank/DDBJ databases">
        <authorList>
            <person name="Sun Q."/>
            <person name="Ohkuma M."/>
        </authorList>
    </citation>
    <scope>NUCLEOTIDE SEQUENCE</scope>
    <source>
        <strain evidence="8">JCM 14359</strain>
    </source>
</reference>
<evidence type="ECO:0000256" key="5">
    <source>
        <dbReference type="ARBA" id="ARBA00022989"/>
    </source>
</evidence>
<evidence type="ECO:0000256" key="3">
    <source>
        <dbReference type="ARBA" id="ARBA00022475"/>
    </source>
</evidence>
<comment type="subcellular location">
    <subcellularLocation>
        <location evidence="1">Cell membrane</location>
        <topology evidence="1">Multi-pass membrane protein</topology>
    </subcellularLocation>
</comment>
<keyword evidence="4 7" id="KW-0812">Transmembrane</keyword>
<accession>A0A830E6I1</accession>
<feature type="transmembrane region" description="Helical" evidence="7">
    <location>
        <begin position="350"/>
        <end position="369"/>
    </location>
</feature>
<keyword evidence="3" id="KW-1003">Cell membrane</keyword>
<dbReference type="GO" id="GO:0005886">
    <property type="term" value="C:plasma membrane"/>
    <property type="evidence" value="ECO:0007669"/>
    <property type="project" value="UniProtKB-SubCell"/>
</dbReference>
<feature type="transmembrane region" description="Helical" evidence="7">
    <location>
        <begin position="46"/>
        <end position="64"/>
    </location>
</feature>
<keyword evidence="2" id="KW-0813">Transport</keyword>
<dbReference type="OrthoDB" id="141573at2157"/>
<feature type="transmembrane region" description="Helical" evidence="7">
    <location>
        <begin position="409"/>
        <end position="427"/>
    </location>
</feature>
<evidence type="ECO:0000256" key="4">
    <source>
        <dbReference type="ARBA" id="ARBA00022692"/>
    </source>
</evidence>
<dbReference type="AlphaFoldDB" id="A0A830E6I1"/>
<feature type="transmembrane region" description="Helical" evidence="7">
    <location>
        <begin position="142"/>
        <end position="161"/>
    </location>
</feature>
<dbReference type="Pfam" id="PF02028">
    <property type="entry name" value="BCCT"/>
    <property type="match status" value="1"/>
</dbReference>